<name>A0A7G6YEE0_9MICO</name>
<proteinExistence type="predicted"/>
<dbReference type="EMBL" id="CP043641">
    <property type="protein sequence ID" value="QNE36855.1"/>
    <property type="molecule type" value="Genomic_DNA"/>
</dbReference>
<dbReference type="RefSeq" id="WP_185276282.1">
    <property type="nucleotide sequence ID" value="NZ_CP043641.1"/>
</dbReference>
<sequence length="175" mass="19354">MAELITKADSAPEDSAAQRDCAQAIRQLWEARATFPGPSQPLASFEPIVRALERLDPERPRWGYFDDRRRKADLEGDTSAIYTELALRLDESMGGVIRFLMREAAASAVDSEHEWIDPIDQSGDDEPSLVSSIIESLGYGNSDDKRISDALSSVMAVQKVLDAIADSLRQRNGDE</sequence>
<accession>A0A7G6YEE0</accession>
<evidence type="ECO:0000313" key="2">
    <source>
        <dbReference type="Proteomes" id="UP000515511"/>
    </source>
</evidence>
<dbReference type="Proteomes" id="UP000515511">
    <property type="component" value="Chromosome"/>
</dbReference>
<organism evidence="1 2">
    <name type="scientific">Leifsonia shinshuensis</name>
    <dbReference type="NCBI Taxonomy" id="150026"/>
    <lineage>
        <taxon>Bacteria</taxon>
        <taxon>Bacillati</taxon>
        <taxon>Actinomycetota</taxon>
        <taxon>Actinomycetes</taxon>
        <taxon>Micrococcales</taxon>
        <taxon>Microbacteriaceae</taxon>
        <taxon>Leifsonia</taxon>
    </lineage>
</organism>
<protein>
    <submittedName>
        <fullName evidence="1">Uncharacterized protein</fullName>
    </submittedName>
</protein>
<reference evidence="2" key="1">
    <citation type="submission" date="2019-09" db="EMBL/GenBank/DDBJ databases">
        <title>Antimicrobial potential of Antarctic Bacteria.</title>
        <authorList>
            <person name="Benaud N."/>
            <person name="Edwards R.J."/>
            <person name="Ferrari B.C."/>
        </authorList>
    </citation>
    <scope>NUCLEOTIDE SEQUENCE [LARGE SCALE GENOMIC DNA]</scope>
    <source>
        <strain evidence="2">INR9</strain>
    </source>
</reference>
<dbReference type="KEGG" id="lse:F1C12_18200"/>
<evidence type="ECO:0000313" key="1">
    <source>
        <dbReference type="EMBL" id="QNE36855.1"/>
    </source>
</evidence>
<dbReference type="AlphaFoldDB" id="A0A7G6YEE0"/>
<gene>
    <name evidence="1" type="ORF">F1C12_18200</name>
</gene>